<dbReference type="EMBL" id="FSRN01000002">
    <property type="protein sequence ID" value="SIO31742.1"/>
    <property type="molecule type" value="Genomic_DNA"/>
</dbReference>
<name>A0A1N6II89_9LACT</name>
<accession>A0A1N6II89</accession>
<evidence type="ECO:0000259" key="1">
    <source>
        <dbReference type="PROSITE" id="PS50173"/>
    </source>
</evidence>
<dbReference type="eggNOG" id="COG0389">
    <property type="taxonomic scope" value="Bacteria"/>
</dbReference>
<dbReference type="Proteomes" id="UP000184758">
    <property type="component" value="Unassembled WGS sequence"/>
</dbReference>
<dbReference type="GO" id="GO:0006281">
    <property type="term" value="P:DNA repair"/>
    <property type="evidence" value="ECO:0007669"/>
    <property type="project" value="InterPro"/>
</dbReference>
<dbReference type="AlphaFoldDB" id="A0A1N6II89"/>
<sequence>MIKMDYSHQPKRDILCIDVNSFFASVESVKRGIHPLESYIVVMSNQELEGGLVLASAPRVKKES</sequence>
<organism evidence="2 3">
    <name type="scientific">Carnobacterium alterfunditum</name>
    <dbReference type="NCBI Taxonomy" id="28230"/>
    <lineage>
        <taxon>Bacteria</taxon>
        <taxon>Bacillati</taxon>
        <taxon>Bacillota</taxon>
        <taxon>Bacilli</taxon>
        <taxon>Lactobacillales</taxon>
        <taxon>Carnobacteriaceae</taxon>
        <taxon>Carnobacterium</taxon>
    </lineage>
</organism>
<reference evidence="3" key="1">
    <citation type="submission" date="2016-11" db="EMBL/GenBank/DDBJ databases">
        <authorList>
            <person name="Varghese N."/>
            <person name="Submissions S."/>
        </authorList>
    </citation>
    <scope>NUCLEOTIDE SEQUENCE [LARGE SCALE GENOMIC DNA]</scope>
    <source>
        <strain evidence="3">313</strain>
    </source>
</reference>
<dbReference type="InterPro" id="IPR043502">
    <property type="entry name" value="DNA/RNA_pol_sf"/>
</dbReference>
<protein>
    <recommendedName>
        <fullName evidence="1">UmuC domain-containing protein</fullName>
    </recommendedName>
</protein>
<dbReference type="STRING" id="28230.SAMN05878443_2349"/>
<dbReference type="SUPFAM" id="SSF56672">
    <property type="entry name" value="DNA/RNA polymerases"/>
    <property type="match status" value="1"/>
</dbReference>
<keyword evidence="3" id="KW-1185">Reference proteome</keyword>
<dbReference type="InterPro" id="IPR001126">
    <property type="entry name" value="UmuC"/>
</dbReference>
<evidence type="ECO:0000313" key="3">
    <source>
        <dbReference type="Proteomes" id="UP000184758"/>
    </source>
</evidence>
<gene>
    <name evidence="2" type="ORF">SAMN05878443_2349</name>
</gene>
<dbReference type="PROSITE" id="PS50173">
    <property type="entry name" value="UMUC"/>
    <property type="match status" value="1"/>
</dbReference>
<evidence type="ECO:0000313" key="2">
    <source>
        <dbReference type="EMBL" id="SIO31742.1"/>
    </source>
</evidence>
<feature type="domain" description="UmuC" evidence="1">
    <location>
        <begin position="14"/>
        <end position="64"/>
    </location>
</feature>
<proteinExistence type="predicted"/>